<evidence type="ECO:0000256" key="6">
    <source>
        <dbReference type="ARBA" id="ARBA00010368"/>
    </source>
</evidence>
<dbReference type="PROSITE" id="PS00482">
    <property type="entry name" value="DIHYDROOROTASE_1"/>
    <property type="match status" value="1"/>
</dbReference>
<dbReference type="GO" id="GO:0006145">
    <property type="term" value="P:purine nucleobase catabolic process"/>
    <property type="evidence" value="ECO:0007669"/>
    <property type="project" value="TreeGrafter"/>
</dbReference>
<dbReference type="EMBL" id="FZMO01000126">
    <property type="protein sequence ID" value="SNQ47978.1"/>
    <property type="molecule type" value="Genomic_DNA"/>
</dbReference>
<protein>
    <recommendedName>
        <fullName evidence="8">allantoinase</fullName>
        <ecNumber evidence="8">3.5.2.5</ecNumber>
    </recommendedName>
</protein>
<comment type="cofactor">
    <cofactor evidence="1">
        <name>Zn(2+)</name>
        <dbReference type="ChEBI" id="CHEBI:29105"/>
    </cofactor>
</comment>
<dbReference type="NCBIfam" id="TIGR03178">
    <property type="entry name" value="allantoinase"/>
    <property type="match status" value="1"/>
</dbReference>
<sequence length="496" mass="51535">MTTDFDLVIRGGTVVSADRATRQDLGIRAGQVVAAGTGLSPGRREVDATGLVVLPGLVDVHVHLREPGMTRKEDFRSGTRAAAAGGVTTVVDMPNTLPPVATAAGFTEKLALVAPKAHVDFGLYGMLGQDNADEIAALAAAGAMGLKLFMGQTTGDNPCPDDGAIHAGLRAAAAAGLVVGVHAENDALLRRLGRELRASGRTDPRAHLACRPAVVEVEAVTRIITLASDAGAQLHIHHLSTAAGLDRVRLMRMLGHRLTVEVLVAHLLLDDSAYDRHGNLVKLNPPIRPATDVAALWQGIAAGDVDLIATDHAPHTADEQAETDVWAAHGGFIGVETMLPLLLTEVHRGRLSLPDLVRLCCHTPARTWRIDDRKGHLGIGADADLVLVDPTAAGEVDPGHLHSRHPVTPYAGWPTVGAVRATYLRGELIAEDGRAVGDPTGRQLTPRPLPGGDDLARSDQETGPTGTASGSAGTGPRTGDAASPGRAGLPTPLVSA</sequence>
<keyword evidence="10 14" id="KW-0378">Hydrolase</keyword>
<dbReference type="Pfam" id="PF01979">
    <property type="entry name" value="Amidohydro_1"/>
    <property type="match status" value="1"/>
</dbReference>
<evidence type="ECO:0000256" key="10">
    <source>
        <dbReference type="ARBA" id="ARBA00022801"/>
    </source>
</evidence>
<comment type="pathway">
    <text evidence="3">Nitrogen metabolism; (S)-allantoin degradation; allantoate from (S)-allantoin: step 1/1.</text>
</comment>
<dbReference type="Gene3D" id="2.30.40.10">
    <property type="entry name" value="Urease, subunit C, domain 1"/>
    <property type="match status" value="1"/>
</dbReference>
<organism evidence="14 15">
    <name type="scientific">Frankia canadensis</name>
    <dbReference type="NCBI Taxonomy" id="1836972"/>
    <lineage>
        <taxon>Bacteria</taxon>
        <taxon>Bacillati</taxon>
        <taxon>Actinomycetota</taxon>
        <taxon>Actinomycetes</taxon>
        <taxon>Frankiales</taxon>
        <taxon>Frankiaceae</taxon>
        <taxon>Frankia</taxon>
    </lineage>
</organism>
<evidence type="ECO:0000259" key="13">
    <source>
        <dbReference type="Pfam" id="PF01979"/>
    </source>
</evidence>
<evidence type="ECO:0000256" key="1">
    <source>
        <dbReference type="ARBA" id="ARBA00001947"/>
    </source>
</evidence>
<dbReference type="PANTHER" id="PTHR43668">
    <property type="entry name" value="ALLANTOINASE"/>
    <property type="match status" value="1"/>
</dbReference>
<dbReference type="GO" id="GO:0050897">
    <property type="term" value="F:cobalt ion binding"/>
    <property type="evidence" value="ECO:0007669"/>
    <property type="project" value="InterPro"/>
</dbReference>
<evidence type="ECO:0000256" key="4">
    <source>
        <dbReference type="ARBA" id="ARBA00008829"/>
    </source>
</evidence>
<proteinExistence type="inferred from homology"/>
<dbReference type="RefSeq" id="WP_207770287.1">
    <property type="nucleotide sequence ID" value="NZ_FZMO01000126.1"/>
</dbReference>
<dbReference type="AlphaFoldDB" id="A0A2I2KQN2"/>
<dbReference type="InterPro" id="IPR011059">
    <property type="entry name" value="Metal-dep_hydrolase_composite"/>
</dbReference>
<feature type="region of interest" description="Disordered" evidence="12">
    <location>
        <begin position="434"/>
        <end position="496"/>
    </location>
</feature>
<dbReference type="PANTHER" id="PTHR43668:SF2">
    <property type="entry name" value="ALLANTOINASE"/>
    <property type="match status" value="1"/>
</dbReference>
<dbReference type="InterPro" id="IPR017593">
    <property type="entry name" value="Allantoinase"/>
</dbReference>
<dbReference type="InterPro" id="IPR050138">
    <property type="entry name" value="DHOase/Allantoinase_Hydrolase"/>
</dbReference>
<evidence type="ECO:0000256" key="2">
    <source>
        <dbReference type="ARBA" id="ARBA00002368"/>
    </source>
</evidence>
<dbReference type="GO" id="GO:0005737">
    <property type="term" value="C:cytoplasm"/>
    <property type="evidence" value="ECO:0007669"/>
    <property type="project" value="TreeGrafter"/>
</dbReference>
<feature type="compositionally biased region" description="Low complexity" evidence="12">
    <location>
        <begin position="462"/>
        <end position="479"/>
    </location>
</feature>
<evidence type="ECO:0000256" key="5">
    <source>
        <dbReference type="ARBA" id="ARBA00010286"/>
    </source>
</evidence>
<dbReference type="EC" id="3.5.2.5" evidence="8"/>
<dbReference type="GO" id="GO:0008270">
    <property type="term" value="F:zinc ion binding"/>
    <property type="evidence" value="ECO:0007669"/>
    <property type="project" value="InterPro"/>
</dbReference>
<feature type="domain" description="Amidohydrolase-related" evidence="13">
    <location>
        <begin position="52"/>
        <end position="428"/>
    </location>
</feature>
<keyword evidence="9" id="KW-0479">Metal-binding</keyword>
<evidence type="ECO:0000313" key="15">
    <source>
        <dbReference type="Proteomes" id="UP000234331"/>
    </source>
</evidence>
<dbReference type="FunFam" id="3.20.20.140:FF:000174">
    <property type="entry name" value="Dihydropyrimidinase-related protein 2"/>
    <property type="match status" value="1"/>
</dbReference>
<dbReference type="GO" id="GO:0004038">
    <property type="term" value="F:allantoinase activity"/>
    <property type="evidence" value="ECO:0007669"/>
    <property type="project" value="UniProtKB-EC"/>
</dbReference>
<dbReference type="InterPro" id="IPR032466">
    <property type="entry name" value="Metal_Hydrolase"/>
</dbReference>
<evidence type="ECO:0000256" key="8">
    <source>
        <dbReference type="ARBA" id="ARBA00012863"/>
    </source>
</evidence>
<comment type="similarity">
    <text evidence="4">Belongs to the metallo-dependent hydrolases superfamily. Hydantoinase/dihydropyrimidinase family.</text>
</comment>
<dbReference type="SUPFAM" id="SSF51338">
    <property type="entry name" value="Composite domain of metallo-dependent hydrolases"/>
    <property type="match status" value="1"/>
</dbReference>
<name>A0A2I2KQN2_9ACTN</name>
<dbReference type="Gene3D" id="3.20.20.140">
    <property type="entry name" value="Metal-dependent hydrolases"/>
    <property type="match status" value="1"/>
</dbReference>
<evidence type="ECO:0000313" key="14">
    <source>
        <dbReference type="EMBL" id="SNQ47978.1"/>
    </source>
</evidence>
<evidence type="ECO:0000256" key="3">
    <source>
        <dbReference type="ARBA" id="ARBA00004968"/>
    </source>
</evidence>
<dbReference type="InterPro" id="IPR002195">
    <property type="entry name" value="Dihydroorotase_CS"/>
</dbReference>
<evidence type="ECO:0000256" key="7">
    <source>
        <dbReference type="ARBA" id="ARBA00011881"/>
    </source>
</evidence>
<keyword evidence="11" id="KW-0862">Zinc</keyword>
<dbReference type="GO" id="GO:0000256">
    <property type="term" value="P:allantoin catabolic process"/>
    <property type="evidence" value="ECO:0007669"/>
    <property type="project" value="InterPro"/>
</dbReference>
<evidence type="ECO:0000256" key="9">
    <source>
        <dbReference type="ARBA" id="ARBA00022723"/>
    </source>
</evidence>
<evidence type="ECO:0000256" key="11">
    <source>
        <dbReference type="ARBA" id="ARBA00022833"/>
    </source>
</evidence>
<comment type="similarity">
    <text evidence="5">Belongs to the metallo-dependent hydrolases superfamily. DHOase family. Class I DHOase subfamily.</text>
</comment>
<keyword evidence="15" id="KW-1185">Reference proteome</keyword>
<gene>
    <name evidence="14" type="primary">allB</name>
    <name evidence="14" type="ORF">FRACA_2110011</name>
</gene>
<comment type="similarity">
    <text evidence="6">Belongs to the metallo-dependent hydrolases superfamily. Allantoinase family.</text>
</comment>
<comment type="subunit">
    <text evidence="7">Homotetramer.</text>
</comment>
<reference evidence="14 15" key="1">
    <citation type="submission" date="2017-06" db="EMBL/GenBank/DDBJ databases">
        <authorList>
            <person name="Kim H.J."/>
            <person name="Triplett B.A."/>
        </authorList>
    </citation>
    <scope>NUCLEOTIDE SEQUENCE [LARGE SCALE GENOMIC DNA]</scope>
    <source>
        <strain evidence="14">FRACA_ARgP5</strain>
    </source>
</reference>
<dbReference type="Proteomes" id="UP000234331">
    <property type="component" value="Unassembled WGS sequence"/>
</dbReference>
<dbReference type="SUPFAM" id="SSF51556">
    <property type="entry name" value="Metallo-dependent hydrolases"/>
    <property type="match status" value="1"/>
</dbReference>
<evidence type="ECO:0000256" key="12">
    <source>
        <dbReference type="SAM" id="MobiDB-lite"/>
    </source>
</evidence>
<dbReference type="NCBIfam" id="TIGR00857">
    <property type="entry name" value="pyrC_multi"/>
    <property type="match status" value="1"/>
</dbReference>
<dbReference type="InterPro" id="IPR006680">
    <property type="entry name" value="Amidohydro-rel"/>
</dbReference>
<accession>A0A2I2KQN2</accession>
<comment type="function">
    <text evidence="2">Catalyzes the reversible cyclization of carbamoyl aspartate to dihydroorotate.</text>
</comment>